<comment type="caution">
    <text evidence="5">Lacks conserved residue(s) required for the propagation of feature annotation.</text>
</comment>
<evidence type="ECO:0000256" key="5">
    <source>
        <dbReference type="HAMAP-Rule" id="MF_01178"/>
    </source>
</evidence>
<accession>A0A1H4FJ63</accession>
<comment type="function">
    <text evidence="5">Binds to the sigma-S subunit of RNA polymerase, activating expression of sigma-S-regulated genes. Stimulates RNA polymerase holoenzyme formation and may bind to several other sigma factors, such as sigma-70 and sigma-32.</text>
</comment>
<keyword evidence="4 5" id="KW-0804">Transcription</keyword>
<keyword evidence="2 5" id="KW-0805">Transcription regulation</keyword>
<dbReference type="Pfam" id="PF07417">
    <property type="entry name" value="Crl"/>
    <property type="match status" value="1"/>
</dbReference>
<proteinExistence type="inferred from homology"/>
<dbReference type="InterPro" id="IPR009986">
    <property type="entry name" value="Tscrpt_reg_Crl"/>
</dbReference>
<dbReference type="InterPro" id="IPR038208">
    <property type="entry name" value="Tscrpt_reg_Crl_sf"/>
</dbReference>
<dbReference type="STRING" id="71657.SAMN02982996_03068"/>
<dbReference type="GO" id="GO:0045893">
    <property type="term" value="P:positive regulation of DNA-templated transcription"/>
    <property type="evidence" value="ECO:0007669"/>
    <property type="project" value="UniProtKB-UniRule"/>
</dbReference>
<dbReference type="GO" id="GO:0005737">
    <property type="term" value="C:cytoplasm"/>
    <property type="evidence" value="ECO:0007669"/>
    <property type="project" value="UniProtKB-SubCell"/>
</dbReference>
<comment type="subcellular location">
    <subcellularLocation>
        <location evidence="5">Cytoplasm</location>
    </subcellularLocation>
</comment>
<gene>
    <name evidence="5" type="primary">crl</name>
    <name evidence="6" type="ORF">SAMN02982996_03068</name>
</gene>
<evidence type="ECO:0000256" key="1">
    <source>
        <dbReference type="ARBA" id="ARBA00022490"/>
    </source>
</evidence>
<dbReference type="eggNOG" id="ENOG502ZQ8E">
    <property type="taxonomic scope" value="Bacteria"/>
</dbReference>
<dbReference type="NCBIfam" id="NF008217">
    <property type="entry name" value="PRK10984.1"/>
    <property type="match status" value="1"/>
</dbReference>
<sequence length="124" mass="14721">MTLSCGHTRHRLIKNFTSLGPYLREGQCHDFYFFFDCLAMCVDVKADPEKREFWGWWLDLEAQGQSMTYSYRYGLFDEAGNWSEIKFKDKAITEKVHTTRQSFHKRLEVLVQQLAPPYSLTERP</sequence>
<dbReference type="EMBL" id="FNQS01000013">
    <property type="protein sequence ID" value="SEA96798.1"/>
    <property type="molecule type" value="Genomic_DNA"/>
</dbReference>
<dbReference type="Proteomes" id="UP000187280">
    <property type="component" value="Unassembled WGS sequence"/>
</dbReference>
<keyword evidence="3 5" id="KW-0010">Activator</keyword>
<dbReference type="Gene3D" id="3.30.310.230">
    <property type="entry name" value="Sigma factor-binding protein Crl monomer"/>
    <property type="match status" value="1"/>
</dbReference>
<name>A0A1H4FJ63_9GAMM</name>
<protein>
    <recommendedName>
        <fullName evidence="5">Sigma factor-binding protein Crl</fullName>
    </recommendedName>
</protein>
<dbReference type="HAMAP" id="MF_01178">
    <property type="entry name" value="Crl"/>
    <property type="match status" value="1"/>
</dbReference>
<evidence type="ECO:0000313" key="7">
    <source>
        <dbReference type="Proteomes" id="UP000187280"/>
    </source>
</evidence>
<dbReference type="AlphaFoldDB" id="A0A1H4FJ63"/>
<organism evidence="6 7">
    <name type="scientific">Lonsdalea quercina</name>
    <dbReference type="NCBI Taxonomy" id="71657"/>
    <lineage>
        <taxon>Bacteria</taxon>
        <taxon>Pseudomonadati</taxon>
        <taxon>Pseudomonadota</taxon>
        <taxon>Gammaproteobacteria</taxon>
        <taxon>Enterobacterales</taxon>
        <taxon>Pectobacteriaceae</taxon>
        <taxon>Lonsdalea</taxon>
    </lineage>
</organism>
<reference evidence="6 7" key="1">
    <citation type="submission" date="2016-10" db="EMBL/GenBank/DDBJ databases">
        <authorList>
            <person name="de Groot N.N."/>
        </authorList>
    </citation>
    <scope>NUCLEOTIDE SEQUENCE [LARGE SCALE GENOMIC DNA]</scope>
    <source>
        <strain evidence="6 7">ATCC 29281</strain>
    </source>
</reference>
<keyword evidence="1 5" id="KW-0963">Cytoplasm</keyword>
<evidence type="ECO:0000256" key="3">
    <source>
        <dbReference type="ARBA" id="ARBA00023159"/>
    </source>
</evidence>
<evidence type="ECO:0000256" key="4">
    <source>
        <dbReference type="ARBA" id="ARBA00023163"/>
    </source>
</evidence>
<evidence type="ECO:0000256" key="2">
    <source>
        <dbReference type="ARBA" id="ARBA00023015"/>
    </source>
</evidence>
<dbReference type="GeneID" id="97765909"/>
<evidence type="ECO:0000313" key="6">
    <source>
        <dbReference type="EMBL" id="SEA96798.1"/>
    </source>
</evidence>
<comment type="similarity">
    <text evidence="5">Belongs to the Crl family.</text>
</comment>
<dbReference type="RefSeq" id="WP_026743239.1">
    <property type="nucleotide sequence ID" value="NZ_FNQS01000013.1"/>
</dbReference>
<keyword evidence="7" id="KW-1185">Reference proteome</keyword>